<proteinExistence type="predicted"/>
<name>A0ABS8T4T3_DATST</name>
<comment type="caution">
    <text evidence="1">The sequence shown here is derived from an EMBL/GenBank/DDBJ whole genome shotgun (WGS) entry which is preliminary data.</text>
</comment>
<dbReference type="EMBL" id="JACEIK010001101">
    <property type="protein sequence ID" value="MCD7465963.1"/>
    <property type="molecule type" value="Genomic_DNA"/>
</dbReference>
<sequence length="90" mass="10255">MQKLMLSVALSTMKLKNHLPQPTPKKGNLTIHVLYQRGTFFHSSARPDAHLIYKPLISQLLTRMRHIGHEPHVSQLLAQILTLGMTTHIQ</sequence>
<feature type="non-terminal residue" evidence="1">
    <location>
        <position position="90"/>
    </location>
</feature>
<keyword evidence="2" id="KW-1185">Reference proteome</keyword>
<protein>
    <submittedName>
        <fullName evidence="1">Uncharacterized protein</fullName>
    </submittedName>
</protein>
<dbReference type="Proteomes" id="UP000823775">
    <property type="component" value="Unassembled WGS sequence"/>
</dbReference>
<organism evidence="1 2">
    <name type="scientific">Datura stramonium</name>
    <name type="common">Jimsonweed</name>
    <name type="synonym">Common thornapple</name>
    <dbReference type="NCBI Taxonomy" id="4076"/>
    <lineage>
        <taxon>Eukaryota</taxon>
        <taxon>Viridiplantae</taxon>
        <taxon>Streptophyta</taxon>
        <taxon>Embryophyta</taxon>
        <taxon>Tracheophyta</taxon>
        <taxon>Spermatophyta</taxon>
        <taxon>Magnoliopsida</taxon>
        <taxon>eudicotyledons</taxon>
        <taxon>Gunneridae</taxon>
        <taxon>Pentapetalae</taxon>
        <taxon>asterids</taxon>
        <taxon>lamiids</taxon>
        <taxon>Solanales</taxon>
        <taxon>Solanaceae</taxon>
        <taxon>Solanoideae</taxon>
        <taxon>Datureae</taxon>
        <taxon>Datura</taxon>
    </lineage>
</organism>
<evidence type="ECO:0000313" key="2">
    <source>
        <dbReference type="Proteomes" id="UP000823775"/>
    </source>
</evidence>
<reference evidence="1 2" key="1">
    <citation type="journal article" date="2021" name="BMC Genomics">
        <title>Datura genome reveals duplications of psychoactive alkaloid biosynthetic genes and high mutation rate following tissue culture.</title>
        <authorList>
            <person name="Rajewski A."/>
            <person name="Carter-House D."/>
            <person name="Stajich J."/>
            <person name="Litt A."/>
        </authorList>
    </citation>
    <scope>NUCLEOTIDE SEQUENCE [LARGE SCALE GENOMIC DNA]</scope>
    <source>
        <strain evidence="1">AR-01</strain>
    </source>
</reference>
<evidence type="ECO:0000313" key="1">
    <source>
        <dbReference type="EMBL" id="MCD7465963.1"/>
    </source>
</evidence>
<accession>A0ABS8T4T3</accession>
<gene>
    <name evidence="1" type="ORF">HAX54_002245</name>
</gene>